<keyword evidence="4" id="KW-1185">Reference proteome</keyword>
<feature type="domain" description="Ig-like" evidence="2">
    <location>
        <begin position="360"/>
        <end position="439"/>
    </location>
</feature>
<dbReference type="NCBIfam" id="TIGR04183">
    <property type="entry name" value="Por_Secre_tail"/>
    <property type="match status" value="1"/>
</dbReference>
<dbReference type="Proteomes" id="UP001207742">
    <property type="component" value="Unassembled WGS sequence"/>
</dbReference>
<proteinExistence type="predicted"/>
<evidence type="ECO:0000259" key="2">
    <source>
        <dbReference type="Pfam" id="PF19081"/>
    </source>
</evidence>
<dbReference type="InterPro" id="IPR026444">
    <property type="entry name" value="Secre_tail"/>
</dbReference>
<dbReference type="Pfam" id="PF19081">
    <property type="entry name" value="Ig_7"/>
    <property type="match status" value="3"/>
</dbReference>
<name>A0ABT3IJU2_9BACT</name>
<sequence length="711" mass="76267">MKHHFYFFKSISLLILFLCLCAGKMWAQTYATSQTNGTTGLCLLCSVSNPDNAIKNDNLTDYSAFNIPVGLLGVTVYQSLIFPAASIAGCDSLIVGVGNGGSLLAINLLAGVSVQTFNGSIANPDSVSLNSNNVRILGSNQGEVILKPAGKFDRVKITLSSSILGLLTGFRIYYAYHKPVVPVPAGTDSITICAGSSTALTATIAPGSSLYWYNAATGGTLLYNGNNYTVSPATTTTYYAEARAAGCVSTRKAVKVIVHPRPAKPVYSVPQDYVCGSTTLQVSNHTPGNNYVVNIHFVPLGRAPFDTAYTVVNNNLITTPVVVFGAGGEGYVNIQAVHPVTGCKSDTAKGILVYGISAKIPTVNADSLTICKGDTATFIASNEVVDLVQFLWYDAPQGGNLLYTGSTYKVSPAVTTTYYVAAKFNCEFPTRKAVKVIVKKLPDPIYTVPQGIVCGSVNTQITNHQPGYHYRISIRNLLNGTLLRDTSFSAVNTANITLPAFLSLYPTNALIFIQAIDPVTTCRSDTARMAYIQGSFAALPNVDADTINSCKGTDTTLHAYVPGFTTALIYWYTAPAGGTLLYTGNYYKVRPASSTTYYVTAGGHCEYPKRRPVRVNVLTCPAPMPAAKAVAPTARRLKIFPNPNEGTIAFGNDHWSGSLLIIRDNQGREVQREVISSNTVRIKATLPNGAYFIQVITREKQAYSTQMILLR</sequence>
<feature type="signal peptide" evidence="1">
    <location>
        <begin position="1"/>
        <end position="27"/>
    </location>
</feature>
<dbReference type="RefSeq" id="WP_264729733.1">
    <property type="nucleotide sequence ID" value="NZ_JAPDNR010000001.1"/>
</dbReference>
<dbReference type="EMBL" id="JAPDNS010000001">
    <property type="protein sequence ID" value="MCW3484214.1"/>
    <property type="molecule type" value="Genomic_DNA"/>
</dbReference>
<feature type="domain" description="Ig-like" evidence="2">
    <location>
        <begin position="179"/>
        <end position="260"/>
    </location>
</feature>
<gene>
    <name evidence="3" type="ORF">OL497_09940</name>
</gene>
<accession>A0ABT3IJU2</accession>
<dbReference type="InterPro" id="IPR044023">
    <property type="entry name" value="Ig_7"/>
</dbReference>
<feature type="chain" id="PRO_5045721325" evidence="1">
    <location>
        <begin position="28"/>
        <end position="711"/>
    </location>
</feature>
<comment type="caution">
    <text evidence="3">The sequence shown here is derived from an EMBL/GenBank/DDBJ whole genome shotgun (WGS) entry which is preliminary data.</text>
</comment>
<protein>
    <submittedName>
        <fullName evidence="3">T9SS type A sorting domain-containing protein</fullName>
    </submittedName>
</protein>
<feature type="domain" description="Ig-like" evidence="2">
    <location>
        <begin position="540"/>
        <end position="617"/>
    </location>
</feature>
<evidence type="ECO:0000256" key="1">
    <source>
        <dbReference type="SAM" id="SignalP"/>
    </source>
</evidence>
<keyword evidence="1" id="KW-0732">Signal</keyword>
<evidence type="ECO:0000313" key="3">
    <source>
        <dbReference type="EMBL" id="MCW3484214.1"/>
    </source>
</evidence>
<evidence type="ECO:0000313" key="4">
    <source>
        <dbReference type="Proteomes" id="UP001207742"/>
    </source>
</evidence>
<organism evidence="3 4">
    <name type="scientific">Chitinophaga nivalis</name>
    <dbReference type="NCBI Taxonomy" id="2991709"/>
    <lineage>
        <taxon>Bacteria</taxon>
        <taxon>Pseudomonadati</taxon>
        <taxon>Bacteroidota</taxon>
        <taxon>Chitinophagia</taxon>
        <taxon>Chitinophagales</taxon>
        <taxon>Chitinophagaceae</taxon>
        <taxon>Chitinophaga</taxon>
    </lineage>
</organism>
<reference evidence="3 4" key="1">
    <citation type="submission" date="2022-10" db="EMBL/GenBank/DDBJ databases">
        <title>Chitinophaga nivalis PC15 sp. nov., isolated from Pyeongchang county, South Korea.</title>
        <authorList>
            <person name="Trinh H.N."/>
        </authorList>
    </citation>
    <scope>NUCLEOTIDE SEQUENCE [LARGE SCALE GENOMIC DNA]</scope>
    <source>
        <strain evidence="3 4">PC14</strain>
    </source>
</reference>